<protein>
    <submittedName>
        <fullName evidence="3">DUF3328 domain containing protein</fullName>
    </submittedName>
</protein>
<evidence type="ECO:0000313" key="3">
    <source>
        <dbReference type="EMBL" id="CAE7220771.1"/>
    </source>
</evidence>
<dbReference type="EMBL" id="HG992988">
    <property type="protein sequence ID" value="CAE7220771.1"/>
    <property type="molecule type" value="Genomic_DNA"/>
</dbReference>
<dbReference type="Pfam" id="PF11807">
    <property type="entry name" value="UstYa"/>
    <property type="match status" value="1"/>
</dbReference>
<gene>
    <name evidence="3" type="ORF">PTTW11_11365</name>
</gene>
<comment type="pathway">
    <text evidence="1">Mycotoxin biosynthesis.</text>
</comment>
<organism evidence="3 4">
    <name type="scientific">Pyrenophora teres f. teres</name>
    <dbReference type="NCBI Taxonomy" id="97479"/>
    <lineage>
        <taxon>Eukaryota</taxon>
        <taxon>Fungi</taxon>
        <taxon>Dikarya</taxon>
        <taxon>Ascomycota</taxon>
        <taxon>Pezizomycotina</taxon>
        <taxon>Dothideomycetes</taxon>
        <taxon>Pleosporomycetidae</taxon>
        <taxon>Pleosporales</taxon>
        <taxon>Pleosporineae</taxon>
        <taxon>Pleosporaceae</taxon>
        <taxon>Pyrenophora</taxon>
    </lineage>
</organism>
<dbReference type="PANTHER" id="PTHR33365:SF4">
    <property type="entry name" value="CYCLOCHLOROTINE BIOSYNTHESIS PROTEIN O"/>
    <property type="match status" value="1"/>
</dbReference>
<evidence type="ECO:0000313" key="4">
    <source>
        <dbReference type="Proteomes" id="UP000472372"/>
    </source>
</evidence>
<proteinExistence type="inferred from homology"/>
<evidence type="ECO:0000256" key="1">
    <source>
        <dbReference type="ARBA" id="ARBA00004685"/>
    </source>
</evidence>
<dbReference type="InterPro" id="IPR021765">
    <property type="entry name" value="UstYa-like"/>
</dbReference>
<reference evidence="3" key="1">
    <citation type="submission" date="2021-02" db="EMBL/GenBank/DDBJ databases">
        <authorList>
            <person name="Syme A R."/>
            <person name="Syme A R."/>
            <person name="Moolhuijzen P."/>
        </authorList>
    </citation>
    <scope>NUCLEOTIDE SEQUENCE</scope>
    <source>
        <strain evidence="3">W1-1</strain>
    </source>
</reference>
<dbReference type="Proteomes" id="UP000472372">
    <property type="component" value="Chromosome 12"/>
</dbReference>
<sequence>MTPLSYSDNADWTESFRSINSPKSQWKRWTIINLLILIGFTIVNVALWSSRSLDSWETDFADARQSVEYHQLTYTGALRYDSASGHVIRTPDSDVEYFGPPSAEIEQAWKKLLYNEFPTMTKDEAARFEPELRPLPEDGEFHFEPDVYHSLHCINALRQMLVPVLYNQSSTMDHRINDSLNDPNWTATHTEHCLDQLRQSVMCHGDLTPSPLYVWPKAPVFLGISSTHTCRKFESIQSWMNRRAANGKSLQS</sequence>
<name>A0A6S6WI37_9PLEO</name>
<dbReference type="PANTHER" id="PTHR33365">
    <property type="entry name" value="YALI0B05434P"/>
    <property type="match status" value="1"/>
</dbReference>
<dbReference type="GO" id="GO:0043386">
    <property type="term" value="P:mycotoxin biosynthetic process"/>
    <property type="evidence" value="ECO:0007669"/>
    <property type="project" value="InterPro"/>
</dbReference>
<comment type="similarity">
    <text evidence="2">Belongs to the ustYa family.</text>
</comment>
<accession>A0A6S6WI37</accession>
<dbReference type="AlphaFoldDB" id="A0A6S6WI37"/>
<evidence type="ECO:0000256" key="2">
    <source>
        <dbReference type="ARBA" id="ARBA00035112"/>
    </source>
</evidence>